<sequence length="348" mass="41402">MNTYEISLIVPVHNSYDFVDRIYNNISSQTFKNFEVIIVDDHSQDSTIKAIREKFKNVKFEYKIILSDGNGVSAARNTGIRISQGKYIAFIDDDDTISEKYLDTLYNDAIENRVQVVLSNYEEIYQGQKFKKSLGNYGKFNNRWIREKFLPQTIFSLNGENLIWLPVWRTLIQKDIIIDNNIKFNENISQAEDFIFMLRVLINTKNIFLDSGSPVYFYNRRSNSAMNKYIHNDLKKQLYFHSVFIYILKKYNLYEKVKLRYLSNRLQMYSTVISNAVRSGNYKNAKTDIKNTRNQLLRDKYLNKVKFKYLYNPWFVKLSLLLLKSNNVMFLYLIYLNKENLRLKKLKG</sequence>
<evidence type="ECO:0000256" key="1">
    <source>
        <dbReference type="SAM" id="Phobius"/>
    </source>
</evidence>
<dbReference type="InterPro" id="IPR029044">
    <property type="entry name" value="Nucleotide-diphossugar_trans"/>
</dbReference>
<dbReference type="Pfam" id="PF00535">
    <property type="entry name" value="Glycos_transf_2"/>
    <property type="match status" value="1"/>
</dbReference>
<feature type="transmembrane region" description="Helical" evidence="1">
    <location>
        <begin position="314"/>
        <end position="335"/>
    </location>
</feature>
<keyword evidence="1" id="KW-0812">Transmembrane</keyword>
<organism evidence="3 4">
    <name type="scientific">Lactobacillus intestinalis</name>
    <dbReference type="NCBI Taxonomy" id="151781"/>
    <lineage>
        <taxon>Bacteria</taxon>
        <taxon>Bacillati</taxon>
        <taxon>Bacillota</taxon>
        <taxon>Bacilli</taxon>
        <taxon>Lactobacillales</taxon>
        <taxon>Lactobacillaceae</taxon>
        <taxon>Lactobacillus</taxon>
    </lineage>
</organism>
<evidence type="ECO:0000259" key="2">
    <source>
        <dbReference type="Pfam" id="PF00535"/>
    </source>
</evidence>
<gene>
    <name evidence="3" type="ORF">E5351_06635</name>
</gene>
<dbReference type="InterPro" id="IPR001173">
    <property type="entry name" value="Glyco_trans_2-like"/>
</dbReference>
<evidence type="ECO:0000313" key="3">
    <source>
        <dbReference type="EMBL" id="TGY14003.1"/>
    </source>
</evidence>
<dbReference type="RefSeq" id="WP_004040454.1">
    <property type="nucleotide sequence ID" value="NZ_AQFR02000003.1"/>
</dbReference>
<evidence type="ECO:0000313" key="4">
    <source>
        <dbReference type="Proteomes" id="UP000309117"/>
    </source>
</evidence>
<dbReference type="Gene3D" id="3.90.550.10">
    <property type="entry name" value="Spore Coat Polysaccharide Biosynthesis Protein SpsA, Chain A"/>
    <property type="match status" value="1"/>
</dbReference>
<keyword evidence="1" id="KW-0472">Membrane</keyword>
<keyword evidence="3" id="KW-0808">Transferase</keyword>
<dbReference type="Proteomes" id="UP000309117">
    <property type="component" value="Unassembled WGS sequence"/>
</dbReference>
<keyword evidence="1" id="KW-1133">Transmembrane helix</keyword>
<dbReference type="GO" id="GO:0016758">
    <property type="term" value="F:hexosyltransferase activity"/>
    <property type="evidence" value="ECO:0007669"/>
    <property type="project" value="UniProtKB-ARBA"/>
</dbReference>
<dbReference type="SUPFAM" id="SSF53448">
    <property type="entry name" value="Nucleotide-diphospho-sugar transferases"/>
    <property type="match status" value="1"/>
</dbReference>
<dbReference type="CDD" id="cd00761">
    <property type="entry name" value="Glyco_tranf_GTA_type"/>
    <property type="match status" value="1"/>
</dbReference>
<dbReference type="EMBL" id="SRYV01000011">
    <property type="protein sequence ID" value="TGY14003.1"/>
    <property type="molecule type" value="Genomic_DNA"/>
</dbReference>
<feature type="domain" description="Glycosyltransferase 2-like" evidence="2">
    <location>
        <begin position="7"/>
        <end position="142"/>
    </location>
</feature>
<protein>
    <submittedName>
        <fullName evidence="3">Glycosyltransferase family 2 protein</fullName>
    </submittedName>
</protein>
<reference evidence="3 4" key="1">
    <citation type="submission" date="2019-04" db="EMBL/GenBank/DDBJ databases">
        <title>Microbes associate with the intestines of laboratory mice.</title>
        <authorList>
            <person name="Navarre W."/>
            <person name="Wong E."/>
            <person name="Huang K."/>
            <person name="Tropini C."/>
            <person name="Ng K."/>
            <person name="Yu B."/>
        </authorList>
    </citation>
    <scope>NUCLEOTIDE SEQUENCE [LARGE SCALE GENOMIC DNA]</scope>
    <source>
        <strain evidence="3 4">NM61_E11</strain>
    </source>
</reference>
<proteinExistence type="predicted"/>
<comment type="caution">
    <text evidence="3">The sequence shown here is derived from an EMBL/GenBank/DDBJ whole genome shotgun (WGS) entry which is preliminary data.</text>
</comment>
<dbReference type="PANTHER" id="PTHR22916:SF3">
    <property type="entry name" value="UDP-GLCNAC:BETAGAL BETA-1,3-N-ACETYLGLUCOSAMINYLTRANSFERASE-LIKE PROTEIN 1"/>
    <property type="match status" value="1"/>
</dbReference>
<accession>A0A4S2BI95</accession>
<dbReference type="AlphaFoldDB" id="A0A4S2BI95"/>
<name>A0A4S2BI95_9LACO</name>
<dbReference type="PANTHER" id="PTHR22916">
    <property type="entry name" value="GLYCOSYLTRANSFERASE"/>
    <property type="match status" value="1"/>
</dbReference>